<keyword evidence="3" id="KW-1185">Reference proteome</keyword>
<sequence>MSLTALIAGCDDPESDDTQFRPYNCPTWQCGFNSAEVNGRSIRELNLDGEANGEGVRIVGFVAPQGLLGNFSLATEGDALVARNLAGQVLRGAQLVGAIILVKKDGLLELPIPITVLGYEEIDSWAEGAAKVPTYALLYPDLSSLLGVRNVCNGDLLDTLATAATVIGGETYDLATKTVQPNKPRWLTLACAGSAAAKLRLMNYGPHADFDGAGHPSTVAQRQATIKMITADYCGTGQSYTVNGTAVQWENYGGTVVSPGSHGDTEAIWTAAGAACLDATRLPDAAVQCSLPSCSSYNGPLGEWSTYVPD</sequence>
<evidence type="ECO:0000313" key="3">
    <source>
        <dbReference type="Proteomes" id="UP001217838"/>
    </source>
</evidence>
<dbReference type="EMBL" id="JAQNDN010000022">
    <property type="protein sequence ID" value="MDC0673241.1"/>
    <property type="molecule type" value="Genomic_DNA"/>
</dbReference>
<dbReference type="RefSeq" id="WP_272005972.1">
    <property type="nucleotide sequence ID" value="NZ_JAQNDN010000022.1"/>
</dbReference>
<comment type="caution">
    <text evidence="2">The sequence shown here is derived from an EMBL/GenBank/DDBJ whole genome shotgun (WGS) entry which is preliminary data.</text>
</comment>
<gene>
    <name evidence="2" type="ORF">POL58_36195</name>
</gene>
<accession>A0ABT5BGG9</accession>
<feature type="domain" description="ADYC" evidence="1">
    <location>
        <begin position="92"/>
        <end position="282"/>
    </location>
</feature>
<protein>
    <submittedName>
        <fullName evidence="2">ADYC domain-containing protein</fullName>
    </submittedName>
</protein>
<dbReference type="Proteomes" id="UP001217838">
    <property type="component" value="Unassembled WGS sequence"/>
</dbReference>
<reference evidence="2 3" key="1">
    <citation type="submission" date="2022-11" db="EMBL/GenBank/DDBJ databases">
        <title>Minimal conservation of predation-associated metabolite biosynthetic gene clusters underscores biosynthetic potential of Myxococcota including descriptions for ten novel species: Archangium lansinium sp. nov., Myxococcus landrumus sp. nov., Nannocystis bai.</title>
        <authorList>
            <person name="Ahearne A."/>
            <person name="Stevens C."/>
            <person name="Dowd S."/>
        </authorList>
    </citation>
    <scope>NUCLEOTIDE SEQUENCE [LARGE SCALE GENOMIC DNA]</scope>
    <source>
        <strain evidence="2 3">NCELM</strain>
    </source>
</reference>
<dbReference type="Pfam" id="PF20032">
    <property type="entry name" value="ADYC"/>
    <property type="match status" value="1"/>
</dbReference>
<evidence type="ECO:0000259" key="1">
    <source>
        <dbReference type="Pfam" id="PF20032"/>
    </source>
</evidence>
<evidence type="ECO:0000313" key="2">
    <source>
        <dbReference type="EMBL" id="MDC0673241.1"/>
    </source>
</evidence>
<proteinExistence type="predicted"/>
<name>A0ABT5BGG9_9BACT</name>
<dbReference type="InterPro" id="IPR045426">
    <property type="entry name" value="ADYC"/>
</dbReference>
<organism evidence="2 3">
    <name type="scientific">Nannocystis radixulma</name>
    <dbReference type="NCBI Taxonomy" id="2995305"/>
    <lineage>
        <taxon>Bacteria</taxon>
        <taxon>Pseudomonadati</taxon>
        <taxon>Myxococcota</taxon>
        <taxon>Polyangia</taxon>
        <taxon>Nannocystales</taxon>
        <taxon>Nannocystaceae</taxon>
        <taxon>Nannocystis</taxon>
    </lineage>
</organism>